<gene>
    <name evidence="2" type="ORF">M408DRAFT_330456</name>
</gene>
<sequence>MWRRCLTPHPLFSQKQSSASKAPRDHMENATGSVFWRSEERISETNGTCCSDRLWELLSHCSFASSATPTANTSRRV</sequence>
<evidence type="ECO:0000313" key="3">
    <source>
        <dbReference type="Proteomes" id="UP000054097"/>
    </source>
</evidence>
<dbReference type="AlphaFoldDB" id="A0A0C2WK29"/>
<feature type="region of interest" description="Disordered" evidence="1">
    <location>
        <begin position="1"/>
        <end position="29"/>
    </location>
</feature>
<protein>
    <submittedName>
        <fullName evidence="2">Uncharacterized protein</fullName>
    </submittedName>
</protein>
<dbReference type="Proteomes" id="UP000054097">
    <property type="component" value="Unassembled WGS sequence"/>
</dbReference>
<accession>A0A0C2WK29</accession>
<reference evidence="3" key="2">
    <citation type="submission" date="2015-01" db="EMBL/GenBank/DDBJ databases">
        <title>Evolutionary Origins and Diversification of the Mycorrhizal Mutualists.</title>
        <authorList>
            <consortium name="DOE Joint Genome Institute"/>
            <consortium name="Mycorrhizal Genomics Consortium"/>
            <person name="Kohler A."/>
            <person name="Kuo A."/>
            <person name="Nagy L.G."/>
            <person name="Floudas D."/>
            <person name="Copeland A."/>
            <person name="Barry K.W."/>
            <person name="Cichocki N."/>
            <person name="Veneault-Fourrey C."/>
            <person name="LaButti K."/>
            <person name="Lindquist E.A."/>
            <person name="Lipzen A."/>
            <person name="Lundell T."/>
            <person name="Morin E."/>
            <person name="Murat C."/>
            <person name="Riley R."/>
            <person name="Ohm R."/>
            <person name="Sun H."/>
            <person name="Tunlid A."/>
            <person name="Henrissat B."/>
            <person name="Grigoriev I.V."/>
            <person name="Hibbett D.S."/>
            <person name="Martin F."/>
        </authorList>
    </citation>
    <scope>NUCLEOTIDE SEQUENCE [LARGE SCALE GENOMIC DNA]</scope>
    <source>
        <strain evidence="3">MAFF 305830</strain>
    </source>
</reference>
<keyword evidence="3" id="KW-1185">Reference proteome</keyword>
<dbReference type="HOGENOM" id="CLU_2639651_0_0_1"/>
<organism evidence="2 3">
    <name type="scientific">Serendipita vermifera MAFF 305830</name>
    <dbReference type="NCBI Taxonomy" id="933852"/>
    <lineage>
        <taxon>Eukaryota</taxon>
        <taxon>Fungi</taxon>
        <taxon>Dikarya</taxon>
        <taxon>Basidiomycota</taxon>
        <taxon>Agaricomycotina</taxon>
        <taxon>Agaricomycetes</taxon>
        <taxon>Sebacinales</taxon>
        <taxon>Serendipitaceae</taxon>
        <taxon>Serendipita</taxon>
    </lineage>
</organism>
<reference evidence="2 3" key="1">
    <citation type="submission" date="2014-04" db="EMBL/GenBank/DDBJ databases">
        <authorList>
            <consortium name="DOE Joint Genome Institute"/>
            <person name="Kuo A."/>
            <person name="Zuccaro A."/>
            <person name="Kohler A."/>
            <person name="Nagy L.G."/>
            <person name="Floudas D."/>
            <person name="Copeland A."/>
            <person name="Barry K.W."/>
            <person name="Cichocki N."/>
            <person name="Veneault-Fourrey C."/>
            <person name="LaButti K."/>
            <person name="Lindquist E.A."/>
            <person name="Lipzen A."/>
            <person name="Lundell T."/>
            <person name="Morin E."/>
            <person name="Murat C."/>
            <person name="Sun H."/>
            <person name="Tunlid A."/>
            <person name="Henrissat B."/>
            <person name="Grigoriev I.V."/>
            <person name="Hibbett D.S."/>
            <person name="Martin F."/>
            <person name="Nordberg H.P."/>
            <person name="Cantor M.N."/>
            <person name="Hua S.X."/>
        </authorList>
    </citation>
    <scope>NUCLEOTIDE SEQUENCE [LARGE SCALE GENOMIC DNA]</scope>
    <source>
        <strain evidence="2 3">MAFF 305830</strain>
    </source>
</reference>
<evidence type="ECO:0000256" key="1">
    <source>
        <dbReference type="SAM" id="MobiDB-lite"/>
    </source>
</evidence>
<proteinExistence type="predicted"/>
<dbReference type="EMBL" id="KN824304">
    <property type="protein sequence ID" value="KIM26693.1"/>
    <property type="molecule type" value="Genomic_DNA"/>
</dbReference>
<name>A0A0C2WK29_SERVB</name>
<evidence type="ECO:0000313" key="2">
    <source>
        <dbReference type="EMBL" id="KIM26693.1"/>
    </source>
</evidence>